<dbReference type="STRING" id="1548208.AXK12_03885"/>
<evidence type="ECO:0000256" key="5">
    <source>
        <dbReference type="ARBA" id="ARBA00023136"/>
    </source>
</evidence>
<evidence type="ECO:0000313" key="7">
    <source>
        <dbReference type="EMBL" id="KXU36202.1"/>
    </source>
</evidence>
<evidence type="ECO:0000256" key="2">
    <source>
        <dbReference type="ARBA" id="ARBA00022475"/>
    </source>
</evidence>
<evidence type="ECO:0000256" key="1">
    <source>
        <dbReference type="ARBA" id="ARBA00004651"/>
    </source>
</evidence>
<feature type="transmembrane region" description="Helical" evidence="6">
    <location>
        <begin position="94"/>
        <end position="116"/>
    </location>
</feature>
<dbReference type="GO" id="GO:0005886">
    <property type="term" value="C:plasma membrane"/>
    <property type="evidence" value="ECO:0007669"/>
    <property type="project" value="UniProtKB-SubCell"/>
</dbReference>
<evidence type="ECO:0000256" key="4">
    <source>
        <dbReference type="ARBA" id="ARBA00022989"/>
    </source>
</evidence>
<dbReference type="EMBL" id="LSZP01000029">
    <property type="protein sequence ID" value="KXU36202.1"/>
    <property type="molecule type" value="Genomic_DNA"/>
</dbReference>
<proteinExistence type="inferred from homology"/>
<keyword evidence="4 6" id="KW-1133">Transmembrane helix</keyword>
<dbReference type="PANTHER" id="PTHR12677:SF59">
    <property type="entry name" value="GOLGI APPARATUS MEMBRANE PROTEIN TVP38-RELATED"/>
    <property type="match status" value="1"/>
</dbReference>
<dbReference type="InterPro" id="IPR015414">
    <property type="entry name" value="TMEM64"/>
</dbReference>
<keyword evidence="3 6" id="KW-0812">Transmembrane</keyword>
<comment type="subcellular location">
    <subcellularLocation>
        <location evidence="1 6">Cell membrane</location>
        <topology evidence="1 6">Multi-pass membrane protein</topology>
    </subcellularLocation>
</comment>
<gene>
    <name evidence="7" type="ORF">AXK12_03885</name>
</gene>
<organism evidence="7 8">
    <name type="scientific">Cephaloticoccus capnophilus</name>
    <dbReference type="NCBI Taxonomy" id="1548208"/>
    <lineage>
        <taxon>Bacteria</taxon>
        <taxon>Pseudomonadati</taxon>
        <taxon>Verrucomicrobiota</taxon>
        <taxon>Opitutia</taxon>
        <taxon>Opitutales</taxon>
        <taxon>Opitutaceae</taxon>
        <taxon>Cephaloticoccus</taxon>
    </lineage>
</organism>
<feature type="transmembrane region" description="Helical" evidence="6">
    <location>
        <begin position="242"/>
        <end position="259"/>
    </location>
</feature>
<comment type="caution">
    <text evidence="7">The sequence shown here is derived from an EMBL/GenBank/DDBJ whole genome shotgun (WGS) entry which is preliminary data.</text>
</comment>
<evidence type="ECO:0000256" key="3">
    <source>
        <dbReference type="ARBA" id="ARBA00022692"/>
    </source>
</evidence>
<keyword evidence="5 6" id="KW-0472">Membrane</keyword>
<feature type="transmembrane region" description="Helical" evidence="6">
    <location>
        <begin position="56"/>
        <end position="74"/>
    </location>
</feature>
<evidence type="ECO:0000313" key="8">
    <source>
        <dbReference type="Proteomes" id="UP000071392"/>
    </source>
</evidence>
<keyword evidence="8" id="KW-1185">Reference proteome</keyword>
<dbReference type="OrthoDB" id="195778at2"/>
<keyword evidence="2 6" id="KW-1003">Cell membrane</keyword>
<evidence type="ECO:0000256" key="6">
    <source>
        <dbReference type="RuleBase" id="RU366058"/>
    </source>
</evidence>
<accession>A0A139SNW0</accession>
<feature type="transmembrane region" description="Helical" evidence="6">
    <location>
        <begin position="128"/>
        <end position="153"/>
    </location>
</feature>
<comment type="similarity">
    <text evidence="6">Belongs to the TVP38/TMEM64 family.</text>
</comment>
<sequence length="285" mass="30548">MSLVGRFTSARLMSASLVTRVETLTDICQNAQPAAMDERKPAVSGKKGPRPRAKKLAVLATFGVGALVVAAWGLKHYGSELGAWWALGLEQVRGAGPLTFFALMVVLPAFGCPLSVFTLTVGPVFGPLLGIVAVLALTLLSVALNLAFSYWLASRALRPVLARLVAWLGYTLPKARAQDCGSLVFLVRVTPGPPFFLQSYLLGIAHIPFRIYFVISWLISGAYACAFVLFGDAVVHGHGKRVMLAVGIFAVLTVGVQWLRRRYRNPREGAGGVTVANAQEKEGAQ</sequence>
<protein>
    <recommendedName>
        <fullName evidence="6">TVP38/TMEM64 family membrane protein</fullName>
    </recommendedName>
</protein>
<dbReference type="Proteomes" id="UP000071392">
    <property type="component" value="Unassembled WGS sequence"/>
</dbReference>
<dbReference type="AlphaFoldDB" id="A0A139SNW0"/>
<reference evidence="7 8" key="1">
    <citation type="submission" date="2016-02" db="EMBL/GenBank/DDBJ databases">
        <authorList>
            <person name="Wen L."/>
            <person name="He K."/>
            <person name="Yang H."/>
        </authorList>
    </citation>
    <scope>NUCLEOTIDE SEQUENCE [LARGE SCALE GENOMIC DNA]</scope>
    <source>
        <strain evidence="7 8">CV41</strain>
    </source>
</reference>
<name>A0A139SNW0_9BACT</name>
<feature type="transmembrane region" description="Helical" evidence="6">
    <location>
        <begin position="209"/>
        <end position="230"/>
    </location>
</feature>
<dbReference type="PANTHER" id="PTHR12677">
    <property type="entry name" value="GOLGI APPARATUS MEMBRANE PROTEIN TVP38-RELATED"/>
    <property type="match status" value="1"/>
</dbReference>